<sequence>MDPGERLIGDEQGLDLLDEVRALRAMVQPDMTTIRAVVLDEWIRKKHDDREEILEGNMAAHGGRITADVITIQAYSEIPDMEDRVVEWKSAFPRFYGISFEEVEKKEIPENLKYVLNRRASVCVLNLWQRSWNAERRERILQNADSIIQYWSTDGSKDLFVDGSHMLELYKEICRGLAFRDFS</sequence>
<dbReference type="Proteomes" id="UP000018001">
    <property type="component" value="Unassembled WGS sequence"/>
</dbReference>
<dbReference type="EMBL" id="BAUL01000231">
    <property type="protein sequence ID" value="GAD98151.1"/>
    <property type="molecule type" value="Genomic_DNA"/>
</dbReference>
<reference evidence="2" key="1">
    <citation type="journal article" date="2014" name="Genome Announc.">
        <title>Draft genome sequence of the formaldehyde-resistant fungus Byssochlamys spectabilis No. 5 (anamorph Paecilomyces variotii No. 5) (NBRC109023).</title>
        <authorList>
            <person name="Oka T."/>
            <person name="Ekino K."/>
            <person name="Fukuda K."/>
            <person name="Nomura Y."/>
        </authorList>
    </citation>
    <scope>NUCLEOTIDE SEQUENCE [LARGE SCALE GENOMIC DNA]</scope>
    <source>
        <strain evidence="2">No. 5 / NBRC 109023</strain>
    </source>
</reference>
<proteinExistence type="predicted"/>
<dbReference type="HOGENOM" id="CLU_1474972_0_0_1"/>
<protein>
    <submittedName>
        <fullName evidence="1">Uncharacterized protein</fullName>
    </submittedName>
</protein>
<dbReference type="OrthoDB" id="4223515at2759"/>
<organism evidence="1 2">
    <name type="scientific">Byssochlamys spectabilis (strain No. 5 / NBRC 109023)</name>
    <name type="common">Paecilomyces variotii</name>
    <dbReference type="NCBI Taxonomy" id="1356009"/>
    <lineage>
        <taxon>Eukaryota</taxon>
        <taxon>Fungi</taxon>
        <taxon>Dikarya</taxon>
        <taxon>Ascomycota</taxon>
        <taxon>Pezizomycotina</taxon>
        <taxon>Eurotiomycetes</taxon>
        <taxon>Eurotiomycetidae</taxon>
        <taxon>Eurotiales</taxon>
        <taxon>Thermoascaceae</taxon>
        <taxon>Paecilomyces</taxon>
    </lineage>
</organism>
<keyword evidence="2" id="KW-1185">Reference proteome</keyword>
<evidence type="ECO:0000313" key="1">
    <source>
        <dbReference type="EMBL" id="GAD98151.1"/>
    </source>
</evidence>
<comment type="caution">
    <text evidence="1">The sequence shown here is derived from an EMBL/GenBank/DDBJ whole genome shotgun (WGS) entry which is preliminary data.</text>
</comment>
<evidence type="ECO:0000313" key="2">
    <source>
        <dbReference type="Proteomes" id="UP000018001"/>
    </source>
</evidence>
<dbReference type="InParanoid" id="V5G811"/>
<name>V5G811_BYSSN</name>
<dbReference type="AlphaFoldDB" id="V5G811"/>
<accession>V5G811</accession>
<gene>
    <name evidence="1" type="ORF">PVAR5_6842</name>
</gene>